<accession>A0A7W5G9J7</accession>
<proteinExistence type="predicted"/>
<name>A0A7W5G9J7_9BACL</name>
<comment type="caution">
    <text evidence="1">The sequence shown here is derived from an EMBL/GenBank/DDBJ whole genome shotgun (WGS) entry which is preliminary data.</text>
</comment>
<gene>
    <name evidence="1" type="ORF">FHS16_001431</name>
</gene>
<dbReference type="EMBL" id="JACHXW010000003">
    <property type="protein sequence ID" value="MBB3151388.1"/>
    <property type="molecule type" value="Genomic_DNA"/>
</dbReference>
<dbReference type="Proteomes" id="UP000518605">
    <property type="component" value="Unassembled WGS sequence"/>
</dbReference>
<organism evidence="1 2">
    <name type="scientific">Paenibacillus endophyticus</name>
    <dbReference type="NCBI Taxonomy" id="1294268"/>
    <lineage>
        <taxon>Bacteria</taxon>
        <taxon>Bacillati</taxon>
        <taxon>Bacillota</taxon>
        <taxon>Bacilli</taxon>
        <taxon>Bacillales</taxon>
        <taxon>Paenibacillaceae</taxon>
        <taxon>Paenibacillus</taxon>
    </lineage>
</organism>
<keyword evidence="2" id="KW-1185">Reference proteome</keyword>
<evidence type="ECO:0000313" key="1">
    <source>
        <dbReference type="EMBL" id="MBB3151388.1"/>
    </source>
</evidence>
<dbReference type="AlphaFoldDB" id="A0A7W5G9J7"/>
<protein>
    <submittedName>
        <fullName evidence="1">Uncharacterized protein</fullName>
    </submittedName>
</protein>
<evidence type="ECO:0000313" key="2">
    <source>
        <dbReference type="Proteomes" id="UP000518605"/>
    </source>
</evidence>
<reference evidence="1 2" key="1">
    <citation type="submission" date="2020-08" db="EMBL/GenBank/DDBJ databases">
        <title>Genomic Encyclopedia of Type Strains, Phase III (KMG-III): the genomes of soil and plant-associated and newly described type strains.</title>
        <authorList>
            <person name="Whitman W."/>
        </authorList>
    </citation>
    <scope>NUCLEOTIDE SEQUENCE [LARGE SCALE GENOMIC DNA]</scope>
    <source>
        <strain evidence="1 2">CECT 8234</strain>
    </source>
</reference>
<sequence length="75" mass="8573">MEYITNKAYRNEDVYFDGSHYIGCSFTNCTIHIQSLRFNYDRCTFPGSSFKLSPNLSMLQNVYSLLPSALTSQTA</sequence>